<dbReference type="GO" id="GO:0089702">
    <property type="term" value="F:undecaprenyl-phosphate glucose phosphotransferase activity"/>
    <property type="evidence" value="ECO:0007669"/>
    <property type="project" value="UniProtKB-EC"/>
</dbReference>
<dbReference type="PANTHER" id="PTHR30576:SF0">
    <property type="entry name" value="UNDECAPRENYL-PHOSPHATE N-ACETYLGALACTOSAMINYL 1-PHOSPHATE TRANSFERASE-RELATED"/>
    <property type="match status" value="1"/>
</dbReference>
<gene>
    <name evidence="5" type="primary">wcaJ</name>
    <name evidence="5" type="ORF">XINFAN_00366</name>
</gene>
<evidence type="ECO:0000313" key="6">
    <source>
        <dbReference type="Proteomes" id="UP000277498"/>
    </source>
</evidence>
<comment type="similarity">
    <text evidence="1">Belongs to the bacterial sugar transferase family.</text>
</comment>
<organism evidence="5 6">
    <name type="scientific">Pseudogemmobacter humi</name>
    <dbReference type="NCBI Taxonomy" id="2483812"/>
    <lineage>
        <taxon>Bacteria</taxon>
        <taxon>Pseudomonadati</taxon>
        <taxon>Pseudomonadota</taxon>
        <taxon>Alphaproteobacteria</taxon>
        <taxon>Rhodobacterales</taxon>
        <taxon>Paracoccaceae</taxon>
        <taxon>Pseudogemmobacter</taxon>
    </lineage>
</organism>
<keyword evidence="2" id="KW-0270">Exopolysaccharide synthesis</keyword>
<dbReference type="GO" id="GO:0000271">
    <property type="term" value="P:polysaccharide biosynthetic process"/>
    <property type="evidence" value="ECO:0007669"/>
    <property type="project" value="UniProtKB-KW"/>
</dbReference>
<evidence type="ECO:0000256" key="3">
    <source>
        <dbReference type="SAM" id="Phobius"/>
    </source>
</evidence>
<keyword evidence="3" id="KW-0472">Membrane</keyword>
<proteinExistence type="inferred from homology"/>
<sequence>MSFRLSRLKTRALDLGLVLLVLPIVVPFLIGLALMVRLSSPGPVLLRLDCQGPDGRSFRQYRFRSVHTDARARQFRALTDPGAAPGGDPRLTAVGRMMIRSGLNRLPQVVNVLLGQMSFFGPETAQAGIRPGMSQGGFWRGA</sequence>
<keyword evidence="6" id="KW-1185">Reference proteome</keyword>
<reference evidence="5 6" key="1">
    <citation type="submission" date="2018-11" db="EMBL/GenBank/DDBJ databases">
        <authorList>
            <person name="Criscuolo A."/>
        </authorList>
    </citation>
    <scope>NUCLEOTIDE SEQUENCE [LARGE SCALE GENOMIC DNA]</scope>
    <source>
        <strain evidence="5">ACIP111625</strain>
    </source>
</reference>
<evidence type="ECO:0000313" key="5">
    <source>
        <dbReference type="EMBL" id="VDC20193.1"/>
    </source>
</evidence>
<dbReference type="Pfam" id="PF02397">
    <property type="entry name" value="Bac_transf"/>
    <property type="match status" value="1"/>
</dbReference>
<dbReference type="EC" id="2.7.8.31" evidence="5"/>
<dbReference type="PANTHER" id="PTHR30576">
    <property type="entry name" value="COLANIC BIOSYNTHESIS UDP-GLUCOSE LIPID CARRIER TRANSFERASE"/>
    <property type="match status" value="1"/>
</dbReference>
<keyword evidence="5" id="KW-0808">Transferase</keyword>
<protein>
    <submittedName>
        <fullName evidence="5">UDP-glucose:undecaprenyl-phosphate glucose-1-phosphate transferase</fullName>
        <ecNumber evidence="5">2.7.8.31</ecNumber>
    </submittedName>
</protein>
<evidence type="ECO:0000256" key="1">
    <source>
        <dbReference type="ARBA" id="ARBA00006464"/>
    </source>
</evidence>
<keyword evidence="3" id="KW-0812">Transmembrane</keyword>
<evidence type="ECO:0000256" key="2">
    <source>
        <dbReference type="ARBA" id="ARBA00023169"/>
    </source>
</evidence>
<evidence type="ECO:0000259" key="4">
    <source>
        <dbReference type="Pfam" id="PF02397"/>
    </source>
</evidence>
<dbReference type="EMBL" id="UXAW01000033">
    <property type="protein sequence ID" value="VDC20193.1"/>
    <property type="molecule type" value="Genomic_DNA"/>
</dbReference>
<dbReference type="Proteomes" id="UP000277498">
    <property type="component" value="Unassembled WGS sequence"/>
</dbReference>
<dbReference type="InterPro" id="IPR003362">
    <property type="entry name" value="Bact_transf"/>
</dbReference>
<name>A0A3P5W9S8_9RHOB</name>
<feature type="transmembrane region" description="Helical" evidence="3">
    <location>
        <begin position="12"/>
        <end position="36"/>
    </location>
</feature>
<keyword evidence="3" id="KW-1133">Transmembrane helix</keyword>
<feature type="domain" description="Bacterial sugar transferase" evidence="4">
    <location>
        <begin position="11"/>
        <end position="124"/>
    </location>
</feature>
<dbReference type="AlphaFoldDB" id="A0A3P5W9S8"/>
<accession>A0A3P5W9S8</accession>